<evidence type="ECO:0000313" key="3">
    <source>
        <dbReference type="Proteomes" id="UP000747542"/>
    </source>
</evidence>
<dbReference type="AlphaFoldDB" id="A0A8J5MWS3"/>
<name>A0A8J5MWS3_HOMAM</name>
<dbReference type="Gene3D" id="2.130.10.10">
    <property type="entry name" value="YVTN repeat-like/Quinoprotein amine dehydrogenase"/>
    <property type="match status" value="1"/>
</dbReference>
<evidence type="ECO:0000313" key="2">
    <source>
        <dbReference type="EMBL" id="KAG7166491.1"/>
    </source>
</evidence>
<dbReference type="GO" id="GO:0005730">
    <property type="term" value="C:nucleolus"/>
    <property type="evidence" value="ECO:0007669"/>
    <property type="project" value="InterPro"/>
</dbReference>
<feature type="region of interest" description="Disordered" evidence="1">
    <location>
        <begin position="122"/>
        <end position="144"/>
    </location>
</feature>
<reference evidence="2" key="1">
    <citation type="journal article" date="2021" name="Sci. Adv.">
        <title>The American lobster genome reveals insights on longevity, neural, and immune adaptations.</title>
        <authorList>
            <person name="Polinski J.M."/>
            <person name="Zimin A.V."/>
            <person name="Clark K.F."/>
            <person name="Kohn A.B."/>
            <person name="Sadowski N."/>
            <person name="Timp W."/>
            <person name="Ptitsyn A."/>
            <person name="Khanna P."/>
            <person name="Romanova D.Y."/>
            <person name="Williams P."/>
            <person name="Greenwood S.J."/>
            <person name="Moroz L.L."/>
            <person name="Walt D.R."/>
            <person name="Bodnar A.G."/>
        </authorList>
    </citation>
    <scope>NUCLEOTIDE SEQUENCE</scope>
    <source>
        <strain evidence="2">GMGI-L3</strain>
    </source>
</reference>
<dbReference type="PANTHER" id="PTHR16038">
    <property type="entry name" value="NOP SEVEN ASSOCIATED PROTEIN 1"/>
    <property type="match status" value="1"/>
</dbReference>
<accession>A0A8J5MWS3</accession>
<dbReference type="InterPro" id="IPR015943">
    <property type="entry name" value="WD40/YVTN_repeat-like_dom_sf"/>
</dbReference>
<evidence type="ECO:0000256" key="1">
    <source>
        <dbReference type="SAM" id="MobiDB-lite"/>
    </source>
</evidence>
<dbReference type="InterPro" id="IPR036322">
    <property type="entry name" value="WD40_repeat_dom_sf"/>
</dbReference>
<dbReference type="GO" id="GO:0042273">
    <property type="term" value="P:ribosomal large subunit biogenesis"/>
    <property type="evidence" value="ECO:0007669"/>
    <property type="project" value="InterPro"/>
</dbReference>
<protein>
    <submittedName>
        <fullName evidence="2">WD repeat-containing protein 74-like</fullName>
    </submittedName>
</protein>
<dbReference type="Proteomes" id="UP000747542">
    <property type="component" value="Unassembled WGS sequence"/>
</dbReference>
<comment type="caution">
    <text evidence="2">The sequence shown here is derived from an EMBL/GenBank/DDBJ whole genome shotgun (WGS) entry which is preliminary data.</text>
</comment>
<sequence>MLPGGGHRLAASIHGQVLVGTAHGRMGLFDLRGGKPEDPLFVYKGFAGAVRDAVVHPKHPLVFSVSLDRFLRVHHLTSRKLLYKEYMKSRLNCLLVRENLADIMPSIKKLAKRRIVTTEPEPMKEQKLDVNPKISDEDWKTLTE</sequence>
<organism evidence="2 3">
    <name type="scientific">Homarus americanus</name>
    <name type="common">American lobster</name>
    <dbReference type="NCBI Taxonomy" id="6706"/>
    <lineage>
        <taxon>Eukaryota</taxon>
        <taxon>Metazoa</taxon>
        <taxon>Ecdysozoa</taxon>
        <taxon>Arthropoda</taxon>
        <taxon>Crustacea</taxon>
        <taxon>Multicrustacea</taxon>
        <taxon>Malacostraca</taxon>
        <taxon>Eumalacostraca</taxon>
        <taxon>Eucarida</taxon>
        <taxon>Decapoda</taxon>
        <taxon>Pleocyemata</taxon>
        <taxon>Astacidea</taxon>
        <taxon>Nephropoidea</taxon>
        <taxon>Nephropidae</taxon>
        <taxon>Homarus</taxon>
    </lineage>
</organism>
<dbReference type="PANTHER" id="PTHR16038:SF4">
    <property type="entry name" value="WD REPEAT-CONTAINING PROTEIN 74"/>
    <property type="match status" value="1"/>
</dbReference>
<proteinExistence type="predicted"/>
<dbReference type="SUPFAM" id="SSF50978">
    <property type="entry name" value="WD40 repeat-like"/>
    <property type="match status" value="1"/>
</dbReference>
<keyword evidence="3" id="KW-1185">Reference proteome</keyword>
<dbReference type="EMBL" id="JAHLQT010022531">
    <property type="protein sequence ID" value="KAG7166491.1"/>
    <property type="molecule type" value="Genomic_DNA"/>
</dbReference>
<dbReference type="InterPro" id="IPR037379">
    <property type="entry name" value="WDR74/Nsa1"/>
</dbReference>
<dbReference type="GO" id="GO:0030687">
    <property type="term" value="C:preribosome, large subunit precursor"/>
    <property type="evidence" value="ECO:0007669"/>
    <property type="project" value="TreeGrafter"/>
</dbReference>
<gene>
    <name evidence="2" type="primary">Wdr74-L</name>
    <name evidence="2" type="ORF">Hamer_G005602</name>
</gene>